<evidence type="ECO:0000313" key="2">
    <source>
        <dbReference type="EMBL" id="TWI86589.1"/>
    </source>
</evidence>
<organism evidence="2 3">
    <name type="scientific">Chitinophaga japonensis</name>
    <name type="common">Flexibacter japonensis</name>
    <dbReference type="NCBI Taxonomy" id="104662"/>
    <lineage>
        <taxon>Bacteria</taxon>
        <taxon>Pseudomonadati</taxon>
        <taxon>Bacteroidota</taxon>
        <taxon>Chitinophagia</taxon>
        <taxon>Chitinophagales</taxon>
        <taxon>Chitinophagaceae</taxon>
        <taxon>Chitinophaga</taxon>
    </lineage>
</organism>
<dbReference type="AlphaFoldDB" id="A0A562SZ58"/>
<proteinExistence type="predicted"/>
<dbReference type="NCBIfam" id="NF041635">
    <property type="entry name" value="STM3941_fam"/>
    <property type="match status" value="1"/>
</dbReference>
<protein>
    <submittedName>
        <fullName evidence="2">Uncharacterized protein</fullName>
    </submittedName>
</protein>
<comment type="caution">
    <text evidence="2">The sequence shown here is derived from an EMBL/GenBank/DDBJ whole genome shotgun (WGS) entry which is preliminary data.</text>
</comment>
<dbReference type="OrthoDB" id="6028159at2"/>
<name>A0A562SZ58_CHIJA</name>
<feature type="transmembrane region" description="Helical" evidence="1">
    <location>
        <begin position="54"/>
        <end position="74"/>
    </location>
</feature>
<dbReference type="Proteomes" id="UP000316778">
    <property type="component" value="Unassembled WGS sequence"/>
</dbReference>
<sequence length="187" mass="20480">MNNTGTVTIALNKQKLYKLVILSTVFLMLGCWMLQSADDPERPFFGVPVIKDIVAGGCLLLSLVGLATGLFSLLGSERGVLIDDQGITDRSSLAGAGRIPWGDVQLLITATIVNRPLLLLMVKNPEQYIRRQRNLLLRKIMQMNYRQHGTPVCIAASRLACSVTELEGLVESRLAGYKGKGVRVVEN</sequence>
<dbReference type="InterPro" id="IPR048136">
    <property type="entry name" value="STM3941-like"/>
</dbReference>
<dbReference type="EMBL" id="VLLG01000004">
    <property type="protein sequence ID" value="TWI86589.1"/>
    <property type="molecule type" value="Genomic_DNA"/>
</dbReference>
<evidence type="ECO:0000256" key="1">
    <source>
        <dbReference type="SAM" id="Phobius"/>
    </source>
</evidence>
<keyword evidence="1" id="KW-0472">Membrane</keyword>
<accession>A0A562SZ58</accession>
<keyword evidence="1" id="KW-0812">Transmembrane</keyword>
<dbReference type="RefSeq" id="WP_145716512.1">
    <property type="nucleotide sequence ID" value="NZ_BAAAFY010000005.1"/>
</dbReference>
<keyword evidence="1" id="KW-1133">Transmembrane helix</keyword>
<evidence type="ECO:0000313" key="3">
    <source>
        <dbReference type="Proteomes" id="UP000316778"/>
    </source>
</evidence>
<keyword evidence="3" id="KW-1185">Reference proteome</keyword>
<feature type="transmembrane region" description="Helical" evidence="1">
    <location>
        <begin position="16"/>
        <end position="34"/>
    </location>
</feature>
<gene>
    <name evidence="2" type="ORF">LX66_3848</name>
</gene>
<reference evidence="2 3" key="1">
    <citation type="journal article" date="2013" name="Stand. Genomic Sci.">
        <title>Genomic Encyclopedia of Type Strains, Phase I: The one thousand microbial genomes (KMG-I) project.</title>
        <authorList>
            <person name="Kyrpides N.C."/>
            <person name="Woyke T."/>
            <person name="Eisen J.A."/>
            <person name="Garrity G."/>
            <person name="Lilburn T.G."/>
            <person name="Beck B.J."/>
            <person name="Whitman W.B."/>
            <person name="Hugenholtz P."/>
            <person name="Klenk H.P."/>
        </authorList>
    </citation>
    <scope>NUCLEOTIDE SEQUENCE [LARGE SCALE GENOMIC DNA]</scope>
    <source>
        <strain evidence="2 3">DSM 13484</strain>
    </source>
</reference>